<dbReference type="AlphaFoldDB" id="A0AAD9X4Z7"/>
<dbReference type="Proteomes" id="UP001280121">
    <property type="component" value="Unassembled WGS sequence"/>
</dbReference>
<gene>
    <name evidence="1" type="ORF">Ddye_012745</name>
</gene>
<evidence type="ECO:0000313" key="2">
    <source>
        <dbReference type="Proteomes" id="UP001280121"/>
    </source>
</evidence>
<proteinExistence type="predicted"/>
<evidence type="ECO:0000313" key="1">
    <source>
        <dbReference type="EMBL" id="KAK2652889.1"/>
    </source>
</evidence>
<comment type="caution">
    <text evidence="1">The sequence shown here is derived from an EMBL/GenBank/DDBJ whole genome shotgun (WGS) entry which is preliminary data.</text>
</comment>
<keyword evidence="2" id="KW-1185">Reference proteome</keyword>
<reference evidence="1" key="1">
    <citation type="journal article" date="2023" name="Plant J.">
        <title>Genome sequences and population genomics provide insights into the demographic history, inbreeding, and mutation load of two 'living fossil' tree species of Dipteronia.</title>
        <authorList>
            <person name="Feng Y."/>
            <person name="Comes H.P."/>
            <person name="Chen J."/>
            <person name="Zhu S."/>
            <person name="Lu R."/>
            <person name="Zhang X."/>
            <person name="Li P."/>
            <person name="Qiu J."/>
            <person name="Olsen K.M."/>
            <person name="Qiu Y."/>
        </authorList>
    </citation>
    <scope>NUCLEOTIDE SEQUENCE</scope>
    <source>
        <strain evidence="1">KIB01</strain>
    </source>
</reference>
<dbReference type="PANTHER" id="PTHR36617">
    <property type="entry name" value="PROTEIN, PUTATIVE-RELATED"/>
    <property type="match status" value="1"/>
</dbReference>
<sequence length="213" mass="24971">MILKDYLKVVVGSGERVKFWKEIKREAIPLKSSYPKIFALASRKEFPIKKFGKWLDENWRWEIALRRPLFDWEIYQWRSLQTFLDCAKVRSLCEDSFAWNLDLKGFFLGTRILIRRKSELFKELAIYAIIERIILGGNKIIIVSDPKVTVSWVNKEGFGSFIHVDDIYDICCKLRCMGDIIMVFNPRSLNSFVDMLAKRGSSQEGDTLEWSLA</sequence>
<protein>
    <submittedName>
        <fullName evidence="1">Uncharacterized protein</fullName>
    </submittedName>
</protein>
<accession>A0AAD9X4Z7</accession>
<organism evidence="1 2">
    <name type="scientific">Dipteronia dyeriana</name>
    <dbReference type="NCBI Taxonomy" id="168575"/>
    <lineage>
        <taxon>Eukaryota</taxon>
        <taxon>Viridiplantae</taxon>
        <taxon>Streptophyta</taxon>
        <taxon>Embryophyta</taxon>
        <taxon>Tracheophyta</taxon>
        <taxon>Spermatophyta</taxon>
        <taxon>Magnoliopsida</taxon>
        <taxon>eudicotyledons</taxon>
        <taxon>Gunneridae</taxon>
        <taxon>Pentapetalae</taxon>
        <taxon>rosids</taxon>
        <taxon>malvids</taxon>
        <taxon>Sapindales</taxon>
        <taxon>Sapindaceae</taxon>
        <taxon>Hippocastanoideae</taxon>
        <taxon>Acereae</taxon>
        <taxon>Dipteronia</taxon>
    </lineage>
</organism>
<dbReference type="PANTHER" id="PTHR36617:SF5">
    <property type="entry name" value="OS05G0421675 PROTEIN"/>
    <property type="match status" value="1"/>
</dbReference>
<name>A0AAD9X4Z7_9ROSI</name>
<dbReference type="EMBL" id="JANJYI010000004">
    <property type="protein sequence ID" value="KAK2652889.1"/>
    <property type="molecule type" value="Genomic_DNA"/>
</dbReference>